<organism evidence="11 12">
    <name type="scientific">Hydrocarboniphaga effusa AP103</name>
    <dbReference type="NCBI Taxonomy" id="1172194"/>
    <lineage>
        <taxon>Bacteria</taxon>
        <taxon>Pseudomonadati</taxon>
        <taxon>Pseudomonadota</taxon>
        <taxon>Gammaproteobacteria</taxon>
        <taxon>Nevskiales</taxon>
        <taxon>Nevskiaceae</taxon>
        <taxon>Hydrocarboniphaga</taxon>
    </lineage>
</organism>
<evidence type="ECO:0000256" key="5">
    <source>
        <dbReference type="ARBA" id="ARBA00022927"/>
    </source>
</evidence>
<proteinExistence type="inferred from homology"/>
<dbReference type="EMBL" id="AKGD01000002">
    <property type="protein sequence ID" value="EIT68819.1"/>
    <property type="molecule type" value="Genomic_DNA"/>
</dbReference>
<dbReference type="OrthoDB" id="4045at2"/>
<reference evidence="11 12" key="1">
    <citation type="journal article" date="2012" name="J. Bacteriol.">
        <title>Genome Sequence of n-Alkane-Degrading Hydrocarboniphaga effusa Strain AP103T (ATCC BAA-332T).</title>
        <authorList>
            <person name="Chang H.K."/>
            <person name="Zylstra G.J."/>
            <person name="Chae J.C."/>
        </authorList>
    </citation>
    <scope>NUCLEOTIDE SEQUENCE [LARGE SCALE GENOMIC DNA]</scope>
    <source>
        <strain evidence="11 12">AP103</strain>
    </source>
</reference>
<feature type="transmembrane region" description="Helical" evidence="9">
    <location>
        <begin position="15"/>
        <end position="34"/>
    </location>
</feature>
<dbReference type="PANTHER" id="PTHR30625:SF15">
    <property type="entry name" value="BIOPOLYMER TRANSPORT PROTEIN EXBB"/>
    <property type="match status" value="1"/>
</dbReference>
<evidence type="ECO:0000256" key="7">
    <source>
        <dbReference type="ARBA" id="ARBA00023136"/>
    </source>
</evidence>
<feature type="domain" description="MotA/TolQ/ExbB proton channel" evidence="10">
    <location>
        <begin position="71"/>
        <end position="194"/>
    </location>
</feature>
<dbReference type="GO" id="GO:0005886">
    <property type="term" value="C:plasma membrane"/>
    <property type="evidence" value="ECO:0007669"/>
    <property type="project" value="UniProtKB-SubCell"/>
</dbReference>
<dbReference type="AlphaFoldDB" id="I7ZAC8"/>
<evidence type="ECO:0000256" key="4">
    <source>
        <dbReference type="ARBA" id="ARBA00022692"/>
    </source>
</evidence>
<dbReference type="InterPro" id="IPR050790">
    <property type="entry name" value="ExbB/TolQ_transport"/>
</dbReference>
<dbReference type="GO" id="GO:0017038">
    <property type="term" value="P:protein import"/>
    <property type="evidence" value="ECO:0007669"/>
    <property type="project" value="TreeGrafter"/>
</dbReference>
<dbReference type="InterPro" id="IPR002898">
    <property type="entry name" value="MotA_ExbB_proton_chnl"/>
</dbReference>
<keyword evidence="7 9" id="KW-0472">Membrane</keyword>
<keyword evidence="2 8" id="KW-0813">Transport</keyword>
<comment type="similarity">
    <text evidence="8">Belongs to the exbB/tolQ family.</text>
</comment>
<keyword evidence="4 9" id="KW-0812">Transmembrane</keyword>
<dbReference type="STRING" id="1172194.WQQ_24010"/>
<feature type="transmembrane region" description="Helical" evidence="9">
    <location>
        <begin position="159"/>
        <end position="182"/>
    </location>
</feature>
<keyword evidence="6 9" id="KW-1133">Transmembrane helix</keyword>
<dbReference type="PANTHER" id="PTHR30625">
    <property type="entry name" value="PROTEIN TOLQ"/>
    <property type="match status" value="1"/>
</dbReference>
<dbReference type="RefSeq" id="WP_007185344.1">
    <property type="nucleotide sequence ID" value="NZ_AKGD01000002.1"/>
</dbReference>
<dbReference type="Proteomes" id="UP000003704">
    <property type="component" value="Unassembled WGS sequence"/>
</dbReference>
<keyword evidence="12" id="KW-1185">Reference proteome</keyword>
<keyword evidence="5 8" id="KW-0653">Protein transport</keyword>
<evidence type="ECO:0000256" key="1">
    <source>
        <dbReference type="ARBA" id="ARBA00004651"/>
    </source>
</evidence>
<accession>I7ZAC8</accession>
<evidence type="ECO:0000313" key="11">
    <source>
        <dbReference type="EMBL" id="EIT68819.1"/>
    </source>
</evidence>
<evidence type="ECO:0000313" key="12">
    <source>
        <dbReference type="Proteomes" id="UP000003704"/>
    </source>
</evidence>
<evidence type="ECO:0000256" key="3">
    <source>
        <dbReference type="ARBA" id="ARBA00022475"/>
    </source>
</evidence>
<evidence type="ECO:0000256" key="9">
    <source>
        <dbReference type="SAM" id="Phobius"/>
    </source>
</evidence>
<evidence type="ECO:0000256" key="2">
    <source>
        <dbReference type="ARBA" id="ARBA00022448"/>
    </source>
</evidence>
<protein>
    <recommendedName>
        <fullName evidence="10">MotA/TolQ/ExbB proton channel domain-containing protein</fullName>
    </recommendedName>
</protein>
<sequence>MSQALEWLRLGGPTMAVLLLLSVATVTIVLVKLWEFWDQRIWDTRFVPRVIESWQRGFADQALSAIAASPSPLAEVMREAITLRVDDTLNDAQARERIESFAAQRLDALRGLLRPLEVISQMAPLLGLLGTVAGMIQAFQQLQAAGDRVSPAILSGGLWEALLTTAGGLAIAILALAAFNFLERQVERLQLRMEAVLTQLLTSGPALRGS</sequence>
<keyword evidence="3" id="KW-1003">Cell membrane</keyword>
<evidence type="ECO:0000256" key="8">
    <source>
        <dbReference type="RuleBase" id="RU004057"/>
    </source>
</evidence>
<comment type="subcellular location">
    <subcellularLocation>
        <location evidence="1">Cell membrane</location>
        <topology evidence="1">Multi-pass membrane protein</topology>
    </subcellularLocation>
    <subcellularLocation>
        <location evidence="8">Membrane</location>
        <topology evidence="8">Multi-pass membrane protein</topology>
    </subcellularLocation>
</comment>
<gene>
    <name evidence="11" type="ORF">WQQ_24010</name>
</gene>
<comment type="caution">
    <text evidence="11">The sequence shown here is derived from an EMBL/GenBank/DDBJ whole genome shotgun (WGS) entry which is preliminary data.</text>
</comment>
<dbReference type="Pfam" id="PF01618">
    <property type="entry name" value="MotA_ExbB"/>
    <property type="match status" value="1"/>
</dbReference>
<feature type="transmembrane region" description="Helical" evidence="9">
    <location>
        <begin position="118"/>
        <end position="139"/>
    </location>
</feature>
<evidence type="ECO:0000256" key="6">
    <source>
        <dbReference type="ARBA" id="ARBA00022989"/>
    </source>
</evidence>
<name>I7ZAC8_9GAMM</name>
<evidence type="ECO:0000259" key="10">
    <source>
        <dbReference type="Pfam" id="PF01618"/>
    </source>
</evidence>